<keyword evidence="2" id="KW-1185">Reference proteome</keyword>
<name>A0ACB8XHX4_ARCLA</name>
<proteinExistence type="predicted"/>
<reference evidence="2" key="1">
    <citation type="journal article" date="2022" name="Mol. Ecol. Resour.">
        <title>The genomes of chicory, endive, great burdock and yacon provide insights into Asteraceae palaeo-polyploidization history and plant inulin production.</title>
        <authorList>
            <person name="Fan W."/>
            <person name="Wang S."/>
            <person name="Wang H."/>
            <person name="Wang A."/>
            <person name="Jiang F."/>
            <person name="Liu H."/>
            <person name="Zhao H."/>
            <person name="Xu D."/>
            <person name="Zhang Y."/>
        </authorList>
    </citation>
    <scope>NUCLEOTIDE SEQUENCE [LARGE SCALE GENOMIC DNA]</scope>
    <source>
        <strain evidence="2">cv. Niubang</strain>
    </source>
</reference>
<evidence type="ECO:0000313" key="2">
    <source>
        <dbReference type="Proteomes" id="UP001055879"/>
    </source>
</evidence>
<dbReference type="Proteomes" id="UP001055879">
    <property type="component" value="Linkage Group LG17"/>
</dbReference>
<reference evidence="1 2" key="2">
    <citation type="journal article" date="2022" name="Mol. Ecol. Resour.">
        <title>The genomes of chicory, endive, great burdock and yacon provide insights into Asteraceae paleo-polyploidization history and plant inulin production.</title>
        <authorList>
            <person name="Fan W."/>
            <person name="Wang S."/>
            <person name="Wang H."/>
            <person name="Wang A."/>
            <person name="Jiang F."/>
            <person name="Liu H."/>
            <person name="Zhao H."/>
            <person name="Xu D."/>
            <person name="Zhang Y."/>
        </authorList>
    </citation>
    <scope>NUCLEOTIDE SEQUENCE [LARGE SCALE GENOMIC DNA]</scope>
    <source>
        <strain evidence="2">cv. Niubang</strain>
    </source>
</reference>
<comment type="caution">
    <text evidence="1">The sequence shown here is derived from an EMBL/GenBank/DDBJ whole genome shotgun (WGS) entry which is preliminary data.</text>
</comment>
<protein>
    <submittedName>
        <fullName evidence="1">Uncharacterized protein</fullName>
    </submittedName>
</protein>
<organism evidence="1 2">
    <name type="scientific">Arctium lappa</name>
    <name type="common">Greater burdock</name>
    <name type="synonym">Lappa major</name>
    <dbReference type="NCBI Taxonomy" id="4217"/>
    <lineage>
        <taxon>Eukaryota</taxon>
        <taxon>Viridiplantae</taxon>
        <taxon>Streptophyta</taxon>
        <taxon>Embryophyta</taxon>
        <taxon>Tracheophyta</taxon>
        <taxon>Spermatophyta</taxon>
        <taxon>Magnoliopsida</taxon>
        <taxon>eudicotyledons</taxon>
        <taxon>Gunneridae</taxon>
        <taxon>Pentapetalae</taxon>
        <taxon>asterids</taxon>
        <taxon>campanulids</taxon>
        <taxon>Asterales</taxon>
        <taxon>Asteraceae</taxon>
        <taxon>Carduoideae</taxon>
        <taxon>Cardueae</taxon>
        <taxon>Arctiinae</taxon>
        <taxon>Arctium</taxon>
    </lineage>
</organism>
<evidence type="ECO:0000313" key="1">
    <source>
        <dbReference type="EMBL" id="KAI3667089.1"/>
    </source>
</evidence>
<sequence>MVPRSRCPIDGSQIWVSNRWFIDLGCSRSPMIVNVKGETERASMVYGFMRLMKVRGERKMSSVVYGFMWMMKVREKHISTVYWDGNHGGKRRNNGVSGLVLAIFLLTTTILKDVLNLNNAISYTFIAIMVVLLMATLAIPIKMSIFPSSKKFNRPAGSSDNLVSGETASDPLLTSALSATNLSSLNEGEDIPDVDLLLAVGEGAVKIKKKRRPRRGEDFTFREAIVKADFWLPWLVYFLGVGSGVTVLNNLAQIGVSPVIMPLLFDDGGDNASSVDDGDAYRSCFLPLLPHLSLPNWTTHLHLHPLQLRPIRQTPPRTGWGPSVPSPLAWFLMESPTVWLTLLLYPFGQHRSDPKSILLISPFLLHYIHRTIIYPLRLRRKPSQGHPISILLLAFVYNLLNSYLQTRWVTEYADYQNDDWFWWRFSVGLVVFFVGMAVNVKSDMDLMKLKSGGGGYKIPRGGLFEVVSCPNYLGEIGEWLGWALKTGSWAGLGFFVFTCSNLVPRARANHEWYLLKFGEDYPNRRKVVIPFVY</sequence>
<gene>
    <name evidence="1" type="ORF">L6452_42134</name>
</gene>
<accession>A0ACB8XHX4</accession>
<dbReference type="EMBL" id="CM042063">
    <property type="protein sequence ID" value="KAI3667089.1"/>
    <property type="molecule type" value="Genomic_DNA"/>
</dbReference>